<dbReference type="AlphaFoldDB" id="A0AAD2GC33"/>
<sequence length="236" mass="27200">MATTTTLLVLGPEYIEECAQVMANAFSDAAIYRYIFRGTQESRRAALEWLFVRNIRIVLDKCPQALRGVLNNEKNSNQVVCCFMWVPQEHQDASLGEMLWHGLLQMPIRFGMDSVKRMLHVMDNLKSPSKEYTSQMMNDESGQNNNNIVKEGSIQLQRMVVRPDCQGQGLGTKALMAAIVEESAKGKLNLHLETQSPRNVTFYERLGYKVIWDKECYEEEMEYKFHSWCMIRSDAL</sequence>
<dbReference type="Pfam" id="PF13508">
    <property type="entry name" value="Acetyltransf_7"/>
    <property type="match status" value="1"/>
</dbReference>
<dbReference type="InterPro" id="IPR000182">
    <property type="entry name" value="GNAT_dom"/>
</dbReference>
<dbReference type="InterPro" id="IPR052523">
    <property type="entry name" value="Trichothecene_AcTrans"/>
</dbReference>
<reference evidence="2" key="1">
    <citation type="submission" date="2023-08" db="EMBL/GenBank/DDBJ databases">
        <authorList>
            <person name="Audoor S."/>
            <person name="Bilcke G."/>
        </authorList>
    </citation>
    <scope>NUCLEOTIDE SEQUENCE</scope>
</reference>
<accession>A0AAD2GC33</accession>
<dbReference type="PANTHER" id="PTHR42791:SF1">
    <property type="entry name" value="N-ACETYLTRANSFERASE DOMAIN-CONTAINING PROTEIN"/>
    <property type="match status" value="1"/>
</dbReference>
<name>A0AAD2GC33_9STRA</name>
<evidence type="ECO:0000259" key="1">
    <source>
        <dbReference type="PROSITE" id="PS51186"/>
    </source>
</evidence>
<dbReference type="CDD" id="cd04301">
    <property type="entry name" value="NAT_SF"/>
    <property type="match status" value="1"/>
</dbReference>
<dbReference type="PANTHER" id="PTHR42791">
    <property type="entry name" value="GNAT FAMILY ACETYLTRANSFERASE"/>
    <property type="match status" value="1"/>
</dbReference>
<dbReference type="InterPro" id="IPR016181">
    <property type="entry name" value="Acyl_CoA_acyltransferase"/>
</dbReference>
<proteinExistence type="predicted"/>
<feature type="domain" description="N-acetyltransferase" evidence="1">
    <location>
        <begin position="154"/>
        <end position="226"/>
    </location>
</feature>
<dbReference type="EMBL" id="CAKOGP040002313">
    <property type="protein sequence ID" value="CAJ1966755.1"/>
    <property type="molecule type" value="Genomic_DNA"/>
</dbReference>
<dbReference type="GO" id="GO:0016747">
    <property type="term" value="F:acyltransferase activity, transferring groups other than amino-acyl groups"/>
    <property type="evidence" value="ECO:0007669"/>
    <property type="project" value="InterPro"/>
</dbReference>
<dbReference type="Gene3D" id="3.40.630.30">
    <property type="match status" value="1"/>
</dbReference>
<comment type="caution">
    <text evidence="2">The sequence shown here is derived from an EMBL/GenBank/DDBJ whole genome shotgun (WGS) entry which is preliminary data.</text>
</comment>
<dbReference type="PROSITE" id="PS51186">
    <property type="entry name" value="GNAT"/>
    <property type="match status" value="1"/>
</dbReference>
<dbReference type="Proteomes" id="UP001295423">
    <property type="component" value="Unassembled WGS sequence"/>
</dbReference>
<dbReference type="SUPFAM" id="SSF55729">
    <property type="entry name" value="Acyl-CoA N-acyltransferases (Nat)"/>
    <property type="match status" value="1"/>
</dbReference>
<evidence type="ECO:0000313" key="2">
    <source>
        <dbReference type="EMBL" id="CAJ1966755.1"/>
    </source>
</evidence>
<gene>
    <name evidence="2" type="ORF">CYCCA115_LOCUS22338</name>
</gene>
<keyword evidence="3" id="KW-1185">Reference proteome</keyword>
<protein>
    <recommendedName>
        <fullName evidence="1">N-acetyltransferase domain-containing protein</fullName>
    </recommendedName>
</protein>
<organism evidence="2 3">
    <name type="scientific">Cylindrotheca closterium</name>
    <dbReference type="NCBI Taxonomy" id="2856"/>
    <lineage>
        <taxon>Eukaryota</taxon>
        <taxon>Sar</taxon>
        <taxon>Stramenopiles</taxon>
        <taxon>Ochrophyta</taxon>
        <taxon>Bacillariophyta</taxon>
        <taxon>Bacillariophyceae</taxon>
        <taxon>Bacillariophycidae</taxon>
        <taxon>Bacillariales</taxon>
        <taxon>Bacillariaceae</taxon>
        <taxon>Cylindrotheca</taxon>
    </lineage>
</organism>
<evidence type="ECO:0000313" key="3">
    <source>
        <dbReference type="Proteomes" id="UP001295423"/>
    </source>
</evidence>